<dbReference type="InterPro" id="IPR003593">
    <property type="entry name" value="AAA+_ATPase"/>
</dbReference>
<dbReference type="SMART" id="SM00028">
    <property type="entry name" value="TPR"/>
    <property type="match status" value="4"/>
</dbReference>
<feature type="domain" description="AAA+ ATPase" evidence="1">
    <location>
        <begin position="70"/>
        <end position="210"/>
    </location>
</feature>
<dbReference type="SMART" id="SM00382">
    <property type="entry name" value="AAA"/>
    <property type="match status" value="1"/>
</dbReference>
<protein>
    <submittedName>
        <fullName evidence="2">Tetratricopeptide repeat protein</fullName>
    </submittedName>
</protein>
<dbReference type="AlphaFoldDB" id="A0A5Q0GTJ5"/>
<sequence length="705" mass="76803">MTGEPTGGGGNEVTGRINSVVQAGAIHGDVHMGHAAAGVALPRQLPNAPARFVNREEQLATLDALLLESSPPMTSVTGAPGTGKSTLALHWAHRVRRRFRDGDLYLDLRGYGPGLALTPRQGVEFFLHALGVPPERIPADPELSASLYRSVLDGKRVLVVIDNAASAAQVRPLLPAAPECFTVITSRSRLSSLIVTEGAGPIVLDVLTPDESVEVLRRLIGAERVDREPGPAARIALRCGYLPLALRIVAERLTDEVYLPLAELADELDDEYRRLDALTSRNDELADVRAVFSWSYHRLSPVAARAFRLLGLHAGTDIGTAAAAALTDHDSRSARRALGSLTDSHLVQQVAAERFRLHDLVRLYAAERADAEETAGERRRAVRRVTRWYLLSAANARRSFLPDLSLGAADLPDGDDPVEPLSFSGAEEALAWFEVERFTLLAVLEQALTSNHLDLAAVMPRAVAGFYEVRAYWSDYRQVYATGVRASREINSRPWVVANLIGLGDADGFLGNVDGALASYHEAVALSRAAGDSRNEGFALRGIGLIHQDAGRFDLAAEHHRRALAALRRVGARRGEGMCLLSLGDCHRALERFGEAFDHGLRALEIFRSTRDRLAEARALNSLGTSRRAEGRLPEALEHHREALAVFRRFDHPYEEASTLLDLGDVLDGLGRSTEARDHWLAARVIFERIGAPEVDSANSRLTTD</sequence>
<dbReference type="SUPFAM" id="SSF48452">
    <property type="entry name" value="TPR-like"/>
    <property type="match status" value="2"/>
</dbReference>
<dbReference type="EMBL" id="CP034550">
    <property type="protein sequence ID" value="QFZ17377.1"/>
    <property type="molecule type" value="Genomic_DNA"/>
</dbReference>
<dbReference type="Gene3D" id="1.25.40.10">
    <property type="entry name" value="Tetratricopeptide repeat domain"/>
    <property type="match status" value="1"/>
</dbReference>
<evidence type="ECO:0000313" key="3">
    <source>
        <dbReference type="Proteomes" id="UP000325787"/>
    </source>
</evidence>
<dbReference type="PANTHER" id="PTHR47691:SF3">
    <property type="entry name" value="HTH-TYPE TRANSCRIPTIONAL REGULATOR RV0890C-RELATED"/>
    <property type="match status" value="1"/>
</dbReference>
<organism evidence="2 3">
    <name type="scientific">Saccharothrix syringae</name>
    <name type="common">Nocardiopsis syringae</name>
    <dbReference type="NCBI Taxonomy" id="103733"/>
    <lineage>
        <taxon>Bacteria</taxon>
        <taxon>Bacillati</taxon>
        <taxon>Actinomycetota</taxon>
        <taxon>Actinomycetes</taxon>
        <taxon>Pseudonocardiales</taxon>
        <taxon>Pseudonocardiaceae</taxon>
        <taxon>Saccharothrix</taxon>
    </lineage>
</organism>
<dbReference type="InterPro" id="IPR011990">
    <property type="entry name" value="TPR-like_helical_dom_sf"/>
</dbReference>
<accession>A0A5Q0GTJ5</accession>
<dbReference type="InterPro" id="IPR027417">
    <property type="entry name" value="P-loop_NTPase"/>
</dbReference>
<dbReference type="Pfam" id="PF13424">
    <property type="entry name" value="TPR_12"/>
    <property type="match status" value="2"/>
</dbReference>
<dbReference type="Gene3D" id="3.40.50.300">
    <property type="entry name" value="P-loop containing nucleotide triphosphate hydrolases"/>
    <property type="match status" value="1"/>
</dbReference>
<name>A0A5Q0GTJ5_SACSY</name>
<keyword evidence="3" id="KW-1185">Reference proteome</keyword>
<dbReference type="SUPFAM" id="SSF52540">
    <property type="entry name" value="P-loop containing nucleoside triphosphate hydrolases"/>
    <property type="match status" value="1"/>
</dbReference>
<gene>
    <name evidence="2" type="ORF">EKG83_07735</name>
</gene>
<dbReference type="Proteomes" id="UP000325787">
    <property type="component" value="Chromosome"/>
</dbReference>
<dbReference type="OrthoDB" id="581105at2"/>
<dbReference type="GO" id="GO:0043531">
    <property type="term" value="F:ADP binding"/>
    <property type="evidence" value="ECO:0007669"/>
    <property type="project" value="InterPro"/>
</dbReference>
<evidence type="ECO:0000313" key="2">
    <source>
        <dbReference type="EMBL" id="QFZ17377.1"/>
    </source>
</evidence>
<proteinExistence type="predicted"/>
<dbReference type="PRINTS" id="PR00364">
    <property type="entry name" value="DISEASERSIST"/>
</dbReference>
<dbReference type="RefSeq" id="WP_033427492.1">
    <property type="nucleotide sequence ID" value="NZ_CP034550.1"/>
</dbReference>
<dbReference type="InterPro" id="IPR019734">
    <property type="entry name" value="TPR_rpt"/>
</dbReference>
<evidence type="ECO:0000259" key="1">
    <source>
        <dbReference type="SMART" id="SM00382"/>
    </source>
</evidence>
<reference evidence="3" key="1">
    <citation type="journal article" date="2021" name="Curr. Microbiol.">
        <title>Complete genome of nocamycin-producing strain Saccharothrix syringae NRRL B-16468 reveals the biosynthetic potential for secondary metabolites.</title>
        <authorList>
            <person name="Mo X."/>
            <person name="Yang S."/>
        </authorList>
    </citation>
    <scope>NUCLEOTIDE SEQUENCE [LARGE SCALE GENOMIC DNA]</scope>
    <source>
        <strain evidence="3">ATCC 51364 / DSM 43886 / JCM 6844 / KCTC 9398 / NBRC 14523 / NRRL B-16468 / INA 2240</strain>
    </source>
</reference>
<dbReference type="PANTHER" id="PTHR47691">
    <property type="entry name" value="REGULATOR-RELATED"/>
    <property type="match status" value="1"/>
</dbReference>
<dbReference type="KEGG" id="ssyi:EKG83_07735"/>